<gene>
    <name evidence="2" type="ORF">SAMN06295933_1188</name>
</gene>
<dbReference type="InterPro" id="IPR025411">
    <property type="entry name" value="DUF4136"/>
</dbReference>
<evidence type="ECO:0000313" key="3">
    <source>
        <dbReference type="Proteomes" id="UP000192906"/>
    </source>
</evidence>
<dbReference type="OrthoDB" id="5453532at2"/>
<dbReference type="Proteomes" id="UP000192906">
    <property type="component" value="Unassembled WGS sequence"/>
</dbReference>
<feature type="domain" description="DUF4136" evidence="1">
    <location>
        <begin position="26"/>
        <end position="156"/>
    </location>
</feature>
<dbReference type="RefSeq" id="WP_085099767.1">
    <property type="nucleotide sequence ID" value="NZ_FWZU01000002.1"/>
</dbReference>
<dbReference type="Pfam" id="PF13590">
    <property type="entry name" value="DUF4136"/>
    <property type="match status" value="1"/>
</dbReference>
<dbReference type="EMBL" id="FWZU01000002">
    <property type="protein sequence ID" value="SMF02213.1"/>
    <property type="molecule type" value="Genomic_DNA"/>
</dbReference>
<accession>A0A1X7CSD1</accession>
<name>A0A1X7CSD1_9BACT</name>
<organism evidence="2 3">
    <name type="scientific">Desulfovibrio gilichinskyi</name>
    <dbReference type="NCBI Taxonomy" id="1519643"/>
    <lineage>
        <taxon>Bacteria</taxon>
        <taxon>Pseudomonadati</taxon>
        <taxon>Thermodesulfobacteriota</taxon>
        <taxon>Desulfovibrionia</taxon>
        <taxon>Desulfovibrionales</taxon>
        <taxon>Desulfovibrionaceae</taxon>
        <taxon>Desulfovibrio</taxon>
    </lineage>
</organism>
<proteinExistence type="predicted"/>
<sequence>MQKLLTVFILIGLMLSGCVYVDMNVVNKTEPGLDMSSVHTFAYKKSNDSRSDLETVLLQTARAELEAKGFVYDAVSPDFLMIVNFGSKTVVERGVSYKRDSYNYNYLSKSYSDVGVVKTGDADKNDNTVRIYMVTPENEGMRTFLWRGSATSQNQEGVAVFGKCLVKGVLLKFPAPNVSFREKLRFGTCE</sequence>
<reference evidence="3" key="1">
    <citation type="submission" date="2017-04" db="EMBL/GenBank/DDBJ databases">
        <authorList>
            <person name="Varghese N."/>
            <person name="Submissions S."/>
        </authorList>
    </citation>
    <scope>NUCLEOTIDE SEQUENCE [LARGE SCALE GENOMIC DNA]</scope>
    <source>
        <strain evidence="3">K3S</strain>
    </source>
</reference>
<evidence type="ECO:0000259" key="1">
    <source>
        <dbReference type="Pfam" id="PF13590"/>
    </source>
</evidence>
<protein>
    <recommendedName>
        <fullName evidence="1">DUF4136 domain-containing protein</fullName>
    </recommendedName>
</protein>
<dbReference type="PROSITE" id="PS51257">
    <property type="entry name" value="PROKAR_LIPOPROTEIN"/>
    <property type="match status" value="1"/>
</dbReference>
<evidence type="ECO:0000313" key="2">
    <source>
        <dbReference type="EMBL" id="SMF02213.1"/>
    </source>
</evidence>
<dbReference type="Gene3D" id="3.30.160.670">
    <property type="match status" value="1"/>
</dbReference>
<keyword evidence="3" id="KW-1185">Reference proteome</keyword>
<dbReference type="AlphaFoldDB" id="A0A1X7CSD1"/>